<evidence type="ECO:0000256" key="3">
    <source>
        <dbReference type="PROSITE-ProRule" id="PRU00708"/>
    </source>
</evidence>
<name>A0ABY8U050_TETOB</name>
<feature type="domain" description="PROP1-like PPR" evidence="5">
    <location>
        <begin position="193"/>
        <end position="348"/>
    </location>
</feature>
<organism evidence="6 7">
    <name type="scientific">Tetradesmus obliquus</name>
    <name type="common">Green alga</name>
    <name type="synonym">Acutodesmus obliquus</name>
    <dbReference type="NCBI Taxonomy" id="3088"/>
    <lineage>
        <taxon>Eukaryota</taxon>
        <taxon>Viridiplantae</taxon>
        <taxon>Chlorophyta</taxon>
        <taxon>core chlorophytes</taxon>
        <taxon>Chlorophyceae</taxon>
        <taxon>CS clade</taxon>
        <taxon>Sphaeropleales</taxon>
        <taxon>Scenedesmaceae</taxon>
        <taxon>Tetradesmus</taxon>
    </lineage>
</organism>
<evidence type="ECO:0000256" key="4">
    <source>
        <dbReference type="SAM" id="MobiDB-lite"/>
    </source>
</evidence>
<evidence type="ECO:0000259" key="5">
    <source>
        <dbReference type="Pfam" id="PF17177"/>
    </source>
</evidence>
<evidence type="ECO:0000256" key="2">
    <source>
        <dbReference type="ARBA" id="ARBA00022737"/>
    </source>
</evidence>
<feature type="compositionally biased region" description="Polar residues" evidence="4">
    <location>
        <begin position="25"/>
        <end position="36"/>
    </location>
</feature>
<proteinExistence type="inferred from homology"/>
<dbReference type="Pfam" id="PF17177">
    <property type="entry name" value="PPR_long"/>
    <property type="match status" value="1"/>
</dbReference>
<feature type="region of interest" description="Disordered" evidence="4">
    <location>
        <begin position="71"/>
        <end position="119"/>
    </location>
</feature>
<feature type="repeat" description="PPR" evidence="3">
    <location>
        <begin position="370"/>
        <end position="404"/>
    </location>
</feature>
<keyword evidence="2" id="KW-0677">Repeat</keyword>
<reference evidence="6 7" key="1">
    <citation type="submission" date="2023-05" db="EMBL/GenBank/DDBJ databases">
        <title>A 100% complete, gapless, phased diploid assembly of the Scenedesmus obliquus UTEX 3031 genome.</title>
        <authorList>
            <person name="Biondi T.C."/>
            <person name="Hanschen E.R."/>
            <person name="Kwon T."/>
            <person name="Eng W."/>
            <person name="Kruse C.P.S."/>
            <person name="Koehler S.I."/>
            <person name="Kunde Y."/>
            <person name="Gleasner C.D."/>
            <person name="You Mak K.T."/>
            <person name="Polle J."/>
            <person name="Hovde B.T."/>
            <person name="Starkenburg S.R."/>
        </authorList>
    </citation>
    <scope>NUCLEOTIDE SEQUENCE [LARGE SCALE GENOMIC DNA]</scope>
    <source>
        <strain evidence="6 7">DOE0152z</strain>
    </source>
</reference>
<dbReference type="InterPro" id="IPR002885">
    <property type="entry name" value="PPR_rpt"/>
</dbReference>
<protein>
    <recommendedName>
        <fullName evidence="5">PROP1-like PPR domain-containing protein</fullName>
    </recommendedName>
</protein>
<feature type="compositionally biased region" description="Low complexity" evidence="4">
    <location>
        <begin position="104"/>
        <end position="118"/>
    </location>
</feature>
<dbReference type="Proteomes" id="UP001244341">
    <property type="component" value="Chromosome 5b"/>
</dbReference>
<dbReference type="InterPro" id="IPR033443">
    <property type="entry name" value="PROP1-like_PPR_dom"/>
</dbReference>
<feature type="compositionally biased region" description="Low complexity" evidence="4">
    <location>
        <begin position="73"/>
        <end position="94"/>
    </location>
</feature>
<dbReference type="InterPro" id="IPR011990">
    <property type="entry name" value="TPR-like_helical_dom_sf"/>
</dbReference>
<dbReference type="Pfam" id="PF01535">
    <property type="entry name" value="PPR"/>
    <property type="match status" value="4"/>
</dbReference>
<sequence length="968" mass="99387">MASRAVRHRLPTRERNTPGPVVYRPSTQHQRVSYTPSGLLVDSSLRDLSGADEQATLSSATSIPVISFPGDQSASGAAGSTPSAAAGSNNISSSKQQASGARASTTNSPSSSPSSNTSHALPEELLRLADAAAPVAFPPPGSVPAGSLDNRELDKLVGTLGRNKATWRRALVLSQWLQDSGHVLDDRLCTTLIRVCSEHGQAMTALSVYEWMKAPAAAGGAALSPTVYTYTAAMRAALAAGLLDRALAVWEDAQAAECPLDCRLCITYIEVCSRKGLGERALAMYDAMRAAPKGSKLAPTVHAYTAAMRAATEGGAWQKALDIWADMTAAGVLPTGHAFAAAMSACAAGSNWQQAVALFEDMCRAGIKPDVVSCTALISALAAAGQWQRGESVVQWMLSTGVRPNVRTYTALLTALGNARQWDRAQEMLGLMQQPSWGGVAPNSYTYAALLKCLGECGEWRRAEALFGLLERQALAAAAARSSGSSSMPWQAAAAAAAASSNSSSRGYAAAGLGALGGGMDTEVVPGVWGWQAASSRQGLIQRPGQFDESSSSSTRTGSHASSGRSSGKAPSSSSQLWTSASQLHGLDLELQHEAAAGISSSSAHSSSSNLAASDRSDSPALEAAVPSSSASSSGSPAAAAAVSSNMLAQQLAQMALQQQLVANVDLQALLMQQQQYHQAHALLQQQQAPAANMAVAKQQQQQVLQQQQQLQQQQAHHQGLRAGGSAGANNIRAAAAAAGSSSSHGVINEGVLSALMMAYERGGKWREAVGVLARASSLGVVPGPGMFGTAISAAGKAGQLALADALFVQARGAGAADASTYESMIGVLGMAGDPARAELVFRAMQAAGHVPGEYAFCGLIAAHSLAGDAVSAMRVRQRLVAAGCGAGVHVYNALIAAADRAGLYDKALELLRCMRRDGVAPDALTQQLAADIGRKGAATVEGQQITAAALSAAMAAAGTLLIRSGVF</sequence>
<dbReference type="PROSITE" id="PS51375">
    <property type="entry name" value="PPR"/>
    <property type="match status" value="7"/>
</dbReference>
<dbReference type="NCBIfam" id="TIGR00756">
    <property type="entry name" value="PPR"/>
    <property type="match status" value="4"/>
</dbReference>
<feature type="repeat" description="PPR" evidence="3">
    <location>
        <begin position="443"/>
        <end position="477"/>
    </location>
</feature>
<feature type="repeat" description="PPR" evidence="3">
    <location>
        <begin position="335"/>
        <end position="369"/>
    </location>
</feature>
<dbReference type="PANTHER" id="PTHR47447:SF17">
    <property type="entry name" value="OS12G0638900 PROTEIN"/>
    <property type="match status" value="1"/>
</dbReference>
<dbReference type="Pfam" id="PF13812">
    <property type="entry name" value="PPR_3"/>
    <property type="match status" value="1"/>
</dbReference>
<dbReference type="PANTHER" id="PTHR47447">
    <property type="entry name" value="OS03G0856100 PROTEIN"/>
    <property type="match status" value="1"/>
</dbReference>
<evidence type="ECO:0000313" key="6">
    <source>
        <dbReference type="EMBL" id="WIA14814.1"/>
    </source>
</evidence>
<dbReference type="EMBL" id="CP126212">
    <property type="protein sequence ID" value="WIA14814.1"/>
    <property type="molecule type" value="Genomic_DNA"/>
</dbReference>
<dbReference type="Gene3D" id="1.25.40.10">
    <property type="entry name" value="Tetratricopeptide repeat domain"/>
    <property type="match status" value="3"/>
</dbReference>
<keyword evidence="7" id="KW-1185">Reference proteome</keyword>
<feature type="region of interest" description="Disordered" evidence="4">
    <location>
        <begin position="1"/>
        <end position="38"/>
    </location>
</feature>
<feature type="repeat" description="PPR" evidence="3">
    <location>
        <begin position="749"/>
        <end position="783"/>
    </location>
</feature>
<feature type="compositionally biased region" description="Basic residues" evidence="4">
    <location>
        <begin position="1"/>
        <end position="10"/>
    </location>
</feature>
<feature type="repeat" description="PPR" evidence="3">
    <location>
        <begin position="888"/>
        <end position="922"/>
    </location>
</feature>
<comment type="similarity">
    <text evidence="1">Belongs to the PPR family. P subfamily.</text>
</comment>
<feature type="compositionally biased region" description="Low complexity" evidence="4">
    <location>
        <begin position="550"/>
        <end position="579"/>
    </location>
</feature>
<feature type="repeat" description="PPR" evidence="3">
    <location>
        <begin position="818"/>
        <end position="852"/>
    </location>
</feature>
<evidence type="ECO:0000256" key="1">
    <source>
        <dbReference type="ARBA" id="ARBA00007626"/>
    </source>
</evidence>
<feature type="region of interest" description="Disordered" evidence="4">
    <location>
        <begin position="598"/>
        <end position="637"/>
    </location>
</feature>
<feature type="region of interest" description="Disordered" evidence="4">
    <location>
        <begin position="542"/>
        <end position="579"/>
    </location>
</feature>
<feature type="repeat" description="PPR" evidence="3">
    <location>
        <begin position="300"/>
        <end position="334"/>
    </location>
</feature>
<accession>A0ABY8U050</accession>
<evidence type="ECO:0000313" key="7">
    <source>
        <dbReference type="Proteomes" id="UP001244341"/>
    </source>
</evidence>
<gene>
    <name evidence="6" type="ORF">OEZ85_003296</name>
</gene>